<dbReference type="STRING" id="1563681.BFP71_12885"/>
<feature type="transmembrane region" description="Helical" evidence="1">
    <location>
        <begin position="16"/>
        <end position="35"/>
    </location>
</feature>
<feature type="transmembrane region" description="Helical" evidence="1">
    <location>
        <begin position="309"/>
        <end position="329"/>
    </location>
</feature>
<dbReference type="Proteomes" id="UP000095552">
    <property type="component" value="Unassembled WGS sequence"/>
</dbReference>
<keyword evidence="1" id="KW-0812">Transmembrane</keyword>
<name>A0A1E5SZ33_9BACT</name>
<evidence type="ECO:0000313" key="4">
    <source>
        <dbReference type="Proteomes" id="UP000095552"/>
    </source>
</evidence>
<dbReference type="InterPro" id="IPR002656">
    <property type="entry name" value="Acyl_transf_3_dom"/>
</dbReference>
<evidence type="ECO:0000256" key="1">
    <source>
        <dbReference type="SAM" id="Phobius"/>
    </source>
</evidence>
<keyword evidence="1" id="KW-0472">Membrane</keyword>
<gene>
    <name evidence="3" type="ORF">BFP71_12885</name>
</gene>
<comment type="caution">
    <text evidence="3">The sequence shown here is derived from an EMBL/GenBank/DDBJ whole genome shotgun (WGS) entry which is preliminary data.</text>
</comment>
<feature type="transmembrane region" description="Helical" evidence="1">
    <location>
        <begin position="93"/>
        <end position="115"/>
    </location>
</feature>
<protein>
    <recommendedName>
        <fullName evidence="2">Acyltransferase 3 domain-containing protein</fullName>
    </recommendedName>
</protein>
<keyword evidence="4" id="KW-1185">Reference proteome</keyword>
<dbReference type="RefSeq" id="WP_069835877.1">
    <property type="nucleotide sequence ID" value="NZ_MDGQ01000005.1"/>
</dbReference>
<reference evidence="3 4" key="1">
    <citation type="submission" date="2016-08" db="EMBL/GenBank/DDBJ databases">
        <title>Draft genome of Fabibacter sp. strain SK-8.</title>
        <authorList>
            <person name="Wong S.-K."/>
            <person name="Hamasaki K."/>
            <person name="Yoshizawa S."/>
        </authorList>
    </citation>
    <scope>NUCLEOTIDE SEQUENCE [LARGE SCALE GENOMIC DNA]</scope>
    <source>
        <strain evidence="3 4">SK-8</strain>
    </source>
</reference>
<feature type="transmembrane region" description="Helical" evidence="1">
    <location>
        <begin position="276"/>
        <end position="297"/>
    </location>
</feature>
<organism evidence="3 4">
    <name type="scientific">Roseivirga misakiensis</name>
    <dbReference type="NCBI Taxonomy" id="1563681"/>
    <lineage>
        <taxon>Bacteria</taxon>
        <taxon>Pseudomonadati</taxon>
        <taxon>Bacteroidota</taxon>
        <taxon>Cytophagia</taxon>
        <taxon>Cytophagales</taxon>
        <taxon>Roseivirgaceae</taxon>
        <taxon>Roseivirga</taxon>
    </lineage>
</organism>
<feature type="transmembrane region" description="Helical" evidence="1">
    <location>
        <begin position="246"/>
        <end position="264"/>
    </location>
</feature>
<dbReference type="PANTHER" id="PTHR36927">
    <property type="entry name" value="BLR4337 PROTEIN"/>
    <property type="match status" value="1"/>
</dbReference>
<dbReference type="PANTHER" id="PTHR36927:SF1">
    <property type="entry name" value="MDO-LIKE PROTEIN"/>
    <property type="match status" value="1"/>
</dbReference>
<feature type="transmembrane region" description="Helical" evidence="1">
    <location>
        <begin position="335"/>
        <end position="357"/>
    </location>
</feature>
<feature type="transmembrane region" description="Helical" evidence="1">
    <location>
        <begin position="215"/>
        <end position="234"/>
    </location>
</feature>
<evidence type="ECO:0000259" key="2">
    <source>
        <dbReference type="Pfam" id="PF01757"/>
    </source>
</evidence>
<dbReference type="GO" id="GO:0016747">
    <property type="term" value="F:acyltransferase activity, transferring groups other than amino-acyl groups"/>
    <property type="evidence" value="ECO:0007669"/>
    <property type="project" value="InterPro"/>
</dbReference>
<feature type="transmembrane region" description="Helical" evidence="1">
    <location>
        <begin position="55"/>
        <end position="81"/>
    </location>
</feature>
<dbReference type="EMBL" id="MDGQ01000005">
    <property type="protein sequence ID" value="OEK04372.1"/>
    <property type="molecule type" value="Genomic_DNA"/>
</dbReference>
<dbReference type="InterPro" id="IPR050623">
    <property type="entry name" value="Glucan_succinyl_AcylTrfase"/>
</dbReference>
<feature type="transmembrane region" description="Helical" evidence="1">
    <location>
        <begin position="184"/>
        <end position="203"/>
    </location>
</feature>
<feature type="transmembrane region" description="Helical" evidence="1">
    <location>
        <begin position="141"/>
        <end position="163"/>
    </location>
</feature>
<keyword evidence="1" id="KW-1133">Transmembrane helix</keyword>
<accession>A0A1E5SZ33</accession>
<dbReference type="AlphaFoldDB" id="A0A1E5SZ33"/>
<feature type="domain" description="Acyltransferase 3" evidence="2">
    <location>
        <begin position="12"/>
        <end position="354"/>
    </location>
</feature>
<evidence type="ECO:0000313" key="3">
    <source>
        <dbReference type="EMBL" id="OEK04372.1"/>
    </source>
</evidence>
<dbReference type="Pfam" id="PF01757">
    <property type="entry name" value="Acyl_transf_3"/>
    <property type="match status" value="1"/>
</dbReference>
<dbReference type="OrthoDB" id="9810469at2"/>
<sequence>MIHTTLKAQRLHAMDALRAIMMLLGVILHTTEIYSLGDDPYWPKDPTSSHRSMNFIFGIIHIFRMPIFFMIAGFFGALLYFEKGPQAMLKNRVSRILFPFIVFLLLIHPIIISVWRYTSTIFDVKVASVMSTYSFLPSITYHLWFLYYLVIITLFALFIAIFLKKLPKFANRLALTIDWLMNRRLVFTTVFSVLTFLMLVWMWDTWITTSLSFIPNVPVLVAYSMFYALGWALFKSMNVLYSYMKYDWLFTILAVVIFSLRFFFRPYVSDVLYGAINAIIIWFFVFGIIGLFIRYASRYSYKMRYISDASYWVYLVHLPLVTLFAGLIAQLAVPAFIKFLIVIMLTSGVCFASYHYLVRRTFIGKFLNGKKYK</sequence>
<proteinExistence type="predicted"/>